<dbReference type="InterPro" id="IPR005036">
    <property type="entry name" value="CBM21_dom"/>
</dbReference>
<keyword evidence="2" id="KW-0472">Membrane</keyword>
<protein>
    <submittedName>
        <fullName evidence="4">Protein phosphatase 1 regulatory subunit 3A</fullName>
    </submittedName>
</protein>
<dbReference type="PANTHER" id="PTHR12307">
    <property type="entry name" value="PROTEIN PHOSPHATASE 1 REGULATORY SUBUNIT"/>
    <property type="match status" value="1"/>
</dbReference>
<dbReference type="PANTHER" id="PTHR12307:SF2">
    <property type="entry name" value="PROTEIN PHOSPHATASE 1 REGULATORY SUBUNIT 3A"/>
    <property type="match status" value="1"/>
</dbReference>
<keyword evidence="5" id="KW-1185">Reference proteome</keyword>
<dbReference type="Ensembl" id="ENSPMRT00000017363.1">
    <property type="protein sequence ID" value="ENSPMRP00000016265.1"/>
    <property type="gene ID" value="ENSPMRG00000010867.1"/>
</dbReference>
<organism evidence="4 5">
    <name type="scientific">Podarcis muralis</name>
    <name type="common">Wall lizard</name>
    <name type="synonym">Lacerta muralis</name>
    <dbReference type="NCBI Taxonomy" id="64176"/>
    <lineage>
        <taxon>Eukaryota</taxon>
        <taxon>Metazoa</taxon>
        <taxon>Chordata</taxon>
        <taxon>Craniata</taxon>
        <taxon>Vertebrata</taxon>
        <taxon>Euteleostomi</taxon>
        <taxon>Lepidosauria</taxon>
        <taxon>Squamata</taxon>
        <taxon>Bifurcata</taxon>
        <taxon>Unidentata</taxon>
        <taxon>Episquamata</taxon>
        <taxon>Laterata</taxon>
        <taxon>Lacertibaenia</taxon>
        <taxon>Lacertidae</taxon>
        <taxon>Podarcis</taxon>
    </lineage>
</organism>
<reference evidence="4" key="2">
    <citation type="submission" date="2025-08" db="UniProtKB">
        <authorList>
            <consortium name="Ensembl"/>
        </authorList>
    </citation>
    <scope>IDENTIFICATION</scope>
</reference>
<dbReference type="GO" id="GO:0008157">
    <property type="term" value="F:protein phosphatase 1 binding"/>
    <property type="evidence" value="ECO:0007669"/>
    <property type="project" value="TreeGrafter"/>
</dbReference>
<dbReference type="InterPro" id="IPR050782">
    <property type="entry name" value="PP1_regulatory_subunit_3"/>
</dbReference>
<accession>A0A670IWC3</accession>
<name>A0A670IWC3_PODMU</name>
<dbReference type="Gene3D" id="2.60.40.2440">
    <property type="entry name" value="Carbohydrate binding type-21 domain"/>
    <property type="match status" value="1"/>
</dbReference>
<gene>
    <name evidence="4" type="primary">PPP1R3A</name>
</gene>
<dbReference type="GO" id="GO:2001069">
    <property type="term" value="F:glycogen binding"/>
    <property type="evidence" value="ECO:0007669"/>
    <property type="project" value="TreeGrafter"/>
</dbReference>
<dbReference type="GO" id="GO:0000164">
    <property type="term" value="C:protein phosphatase type 1 complex"/>
    <property type="evidence" value="ECO:0007669"/>
    <property type="project" value="TreeGrafter"/>
</dbReference>
<evidence type="ECO:0000259" key="3">
    <source>
        <dbReference type="PROSITE" id="PS51159"/>
    </source>
</evidence>
<proteinExistence type="predicted"/>
<dbReference type="GO" id="GO:0005979">
    <property type="term" value="P:regulation of glycogen biosynthetic process"/>
    <property type="evidence" value="ECO:0007669"/>
    <property type="project" value="TreeGrafter"/>
</dbReference>
<keyword evidence="2" id="KW-0812">Transmembrane</keyword>
<dbReference type="CDD" id="cd22255">
    <property type="entry name" value="PBD_PPP1R3A"/>
    <property type="match status" value="1"/>
</dbReference>
<feature type="domain" description="CBM21" evidence="3">
    <location>
        <begin position="157"/>
        <end position="265"/>
    </location>
</feature>
<sequence length="1317" mass="147106">MSTVILILVSNHRSQISAATTQTGLFRFISENPMESFEEPGQVSRENLLEVPTLSDSLSEDEDVKATLQHRFSPSPRRRNSDSSEEMEAETPSTIARKVSFADAFGFDLVSVKEFDTWDVPITLPNDDLEDEVVPVEEFYLSPLFILPATQEELLQKVRAQKVWLESVEFLPGITCMKGIIRVLNVSFKKLVYVRMSLDNWQTYYDILGDYVPNSCDGETDQFLFKISLVPPYQREDAKVEFCIRYETSVGIFWANNDNRNYILICHKKETAPPAEENKAQGEVTDKVQEGVTDKYIKGCLKTIPSSKEEILPTADEDIWNNSRSSESDIPKILYSHVDDNEIQQRKENVSSKDVERNEDDNEDNEKELELLLSQHFTRAKDERNLYTTEPVRFPSEPKLGGKTDSGLLRQPLAISSSERALQDKGLHNNQTSSTGNDFCMIPPEKLTALDSVNNRAQSSESFSTIETLSSLEHWSGTKEKETDRFTDVISSKHGVCQADVQKHESEDASGSKTTESLLIREDNDDHHRKGWETRPQIVPLEYDEAIELKEEVLERVDDKVKPFLGQHMQETSSQTLESVLENIDKKELKIERYGNKKVYLRGEFNTNTLAETNVTAMSFTSSHTKDDIVEEKYKSEYNLDKVKEIKLSILEQSSEEALACPTNRHGKDSAEIQNQQPLLFTPSNNEGSTIEKFSQREMMSPGVLDVAKDEELHESIDISGLNAGEISGKRNKQESTTSVVGELSQNLKGAESSYPEDIQTTSGICLSYPNLVQATDASISTYSASTNVEDVFDAGGNLEEGKHSQGYDLANRKMLQAELCQSDPGRFTDDDQSSRVTWGDQSWRGLGSQLAEKESEASEGVQVEELTGGEAMWGIKDDTRCLDVTPTDELFTCQDPVRYEESYVVEHDSIREAEAVTASYIIKMTSESTPEKMSAGEKAVIVKLPQETALSDRSTEEKETVFDIHEGRSDGSHYPLCQCNTVGVLYDTKFEEESVSDIYNARIHETVHGEMMSVRSASGKLGGAEHSTGNDSPPDEILWTSAAEGKAISEQDLYPETSPKALQGLPQGLCNKEAEEASVWRMLPHDSAKAESKISPSEVIVAGSYCESSSVTSSEESRGALPAEGGQVLHPDTEASVDIAADSECSFTSTGEAAPMIPNISLETELQELPERSAVLPSSEKGERSTGLFPHQPELKQEKLLGPTILISEPLEEREERISESEGLITEETLNTDGLGHQSVFGHTAISGQQSEVYSLPSECLVLKHIGYKILYFLLFVVFCVTLYHYDLIVCFALYFFSLYWLYCEGRGDEESVKKE</sequence>
<dbReference type="InterPro" id="IPR038175">
    <property type="entry name" value="CBM21_dom_sf"/>
</dbReference>
<feature type="compositionally biased region" description="Basic and acidic residues" evidence="1">
    <location>
        <begin position="337"/>
        <end position="356"/>
    </location>
</feature>
<evidence type="ECO:0000313" key="5">
    <source>
        <dbReference type="Proteomes" id="UP000472272"/>
    </source>
</evidence>
<evidence type="ECO:0000256" key="2">
    <source>
        <dbReference type="SAM" id="Phobius"/>
    </source>
</evidence>
<reference evidence="4" key="3">
    <citation type="submission" date="2025-09" db="UniProtKB">
        <authorList>
            <consortium name="Ensembl"/>
        </authorList>
    </citation>
    <scope>IDENTIFICATION</scope>
</reference>
<dbReference type="GeneTree" id="ENSGT00940000157682"/>
<keyword evidence="2" id="KW-1133">Transmembrane helix</keyword>
<feature type="compositionally biased region" description="Acidic residues" evidence="1">
    <location>
        <begin position="357"/>
        <end position="366"/>
    </location>
</feature>
<feature type="region of interest" description="Disordered" evidence="1">
    <location>
        <begin position="65"/>
        <end position="92"/>
    </location>
</feature>
<dbReference type="PROSITE" id="PS51159">
    <property type="entry name" value="CBM21"/>
    <property type="match status" value="1"/>
</dbReference>
<evidence type="ECO:0000256" key="1">
    <source>
        <dbReference type="SAM" id="MobiDB-lite"/>
    </source>
</evidence>
<dbReference type="Pfam" id="PF03370">
    <property type="entry name" value="CBM_21"/>
    <property type="match status" value="1"/>
</dbReference>
<reference evidence="4 5" key="1">
    <citation type="journal article" date="2019" name="Proc. Natl. Acad. Sci. U.S.A.">
        <title>Regulatory changes in pterin and carotenoid genes underlie balanced color polymorphisms in the wall lizard.</title>
        <authorList>
            <person name="Andrade P."/>
            <person name="Pinho C."/>
            <person name="Perez I de Lanuza G."/>
            <person name="Afonso S."/>
            <person name="Brejcha J."/>
            <person name="Rubin C.J."/>
            <person name="Wallerman O."/>
            <person name="Pereira P."/>
            <person name="Sabatino S.J."/>
            <person name="Bellati A."/>
            <person name="Pellitteri-Rosa D."/>
            <person name="Bosakova Z."/>
            <person name="Bunikis I."/>
            <person name="Carretero M.A."/>
            <person name="Feiner N."/>
            <person name="Marsik P."/>
            <person name="Pauperio F."/>
            <person name="Salvi D."/>
            <person name="Soler L."/>
            <person name="While G.M."/>
            <person name="Uller T."/>
            <person name="Font E."/>
            <person name="Andersson L."/>
            <person name="Carneiro M."/>
        </authorList>
    </citation>
    <scope>NUCLEOTIDE SEQUENCE</scope>
</reference>
<feature type="region of interest" description="Disordered" evidence="1">
    <location>
        <begin position="336"/>
        <end position="366"/>
    </location>
</feature>
<dbReference type="Proteomes" id="UP000472272">
    <property type="component" value="Chromosome 10"/>
</dbReference>
<feature type="transmembrane region" description="Helical" evidence="2">
    <location>
        <begin position="1271"/>
        <end position="1298"/>
    </location>
</feature>
<evidence type="ECO:0000313" key="4">
    <source>
        <dbReference type="Ensembl" id="ENSPMRP00000016265.1"/>
    </source>
</evidence>